<evidence type="ECO:0000313" key="5">
    <source>
        <dbReference type="Proteomes" id="UP000245768"/>
    </source>
</evidence>
<dbReference type="SMART" id="SM00360">
    <property type="entry name" value="RRM"/>
    <property type="match status" value="1"/>
</dbReference>
<feature type="region of interest" description="Disordered" evidence="2">
    <location>
        <begin position="133"/>
        <end position="160"/>
    </location>
</feature>
<dbReference type="Gene3D" id="3.30.70.330">
    <property type="match status" value="1"/>
</dbReference>
<dbReference type="EMBL" id="KZ819637">
    <property type="protein sequence ID" value="PWN89167.1"/>
    <property type="molecule type" value="Genomic_DNA"/>
</dbReference>
<dbReference type="PROSITE" id="PS50102">
    <property type="entry name" value="RRM"/>
    <property type="match status" value="1"/>
</dbReference>
<feature type="domain" description="RRM" evidence="3">
    <location>
        <begin position="9"/>
        <end position="111"/>
    </location>
</feature>
<dbReference type="SUPFAM" id="SSF54928">
    <property type="entry name" value="RNA-binding domain, RBD"/>
    <property type="match status" value="1"/>
</dbReference>
<organism evidence="4 5">
    <name type="scientific">Acaromyces ingoldii</name>
    <dbReference type="NCBI Taxonomy" id="215250"/>
    <lineage>
        <taxon>Eukaryota</taxon>
        <taxon>Fungi</taxon>
        <taxon>Dikarya</taxon>
        <taxon>Basidiomycota</taxon>
        <taxon>Ustilaginomycotina</taxon>
        <taxon>Exobasidiomycetes</taxon>
        <taxon>Exobasidiales</taxon>
        <taxon>Cryptobasidiaceae</taxon>
        <taxon>Acaromyces</taxon>
    </lineage>
</organism>
<dbReference type="GeneID" id="37043962"/>
<name>A0A316YIB2_9BASI</name>
<protein>
    <submittedName>
        <fullName evidence="4">RNA-binding domain-containing protein</fullName>
    </submittedName>
</protein>
<evidence type="ECO:0000313" key="4">
    <source>
        <dbReference type="EMBL" id="PWN89167.1"/>
    </source>
</evidence>
<gene>
    <name evidence="4" type="ORF">FA10DRAFT_267762</name>
</gene>
<accession>A0A316YIB2</accession>
<feature type="compositionally biased region" description="Gly residues" evidence="2">
    <location>
        <begin position="58"/>
        <end position="69"/>
    </location>
</feature>
<sequence>MSSSSSANRTIYIGGLAPHITEAHLVSYFSTYGDILDVQLPRPGPRRGQQEQVDSGAASGGGGGGGGGEQAPHRGFGFVDFSTAREAEDAIDNMHLNEIEGRVISVNLAKPSRKEAASGGNMRNRAVWQDEEWIKQYGTEQEGAAPEAAAGEPQTTDADA</sequence>
<feature type="region of interest" description="Disordered" evidence="2">
    <location>
        <begin position="40"/>
        <end position="76"/>
    </location>
</feature>
<evidence type="ECO:0000256" key="1">
    <source>
        <dbReference type="PROSITE-ProRule" id="PRU00176"/>
    </source>
</evidence>
<dbReference type="InterPro" id="IPR000504">
    <property type="entry name" value="RRM_dom"/>
</dbReference>
<dbReference type="AlphaFoldDB" id="A0A316YIB2"/>
<evidence type="ECO:0000259" key="3">
    <source>
        <dbReference type="PROSITE" id="PS50102"/>
    </source>
</evidence>
<keyword evidence="5" id="KW-1185">Reference proteome</keyword>
<dbReference type="RefSeq" id="XP_025376365.1">
    <property type="nucleotide sequence ID" value="XM_025522046.1"/>
</dbReference>
<dbReference type="GO" id="GO:0003723">
    <property type="term" value="F:RNA binding"/>
    <property type="evidence" value="ECO:0007669"/>
    <property type="project" value="UniProtKB-UniRule"/>
</dbReference>
<dbReference type="PANTHER" id="PTHR48037">
    <property type="entry name" value="ATPASE E1"/>
    <property type="match status" value="1"/>
</dbReference>
<dbReference type="InParanoid" id="A0A316YIB2"/>
<feature type="compositionally biased region" description="Low complexity" evidence="2">
    <location>
        <begin position="138"/>
        <end position="160"/>
    </location>
</feature>
<dbReference type="PANTHER" id="PTHR48037:SF1">
    <property type="entry name" value="RRM DOMAIN-CONTAINING PROTEIN"/>
    <property type="match status" value="1"/>
</dbReference>
<dbReference type="OrthoDB" id="407442at2759"/>
<keyword evidence="1" id="KW-0694">RNA-binding</keyword>
<dbReference type="FunCoup" id="A0A316YIB2">
    <property type="interactions" value="60"/>
</dbReference>
<dbReference type="STRING" id="215250.A0A316YIB2"/>
<evidence type="ECO:0000256" key="2">
    <source>
        <dbReference type="SAM" id="MobiDB-lite"/>
    </source>
</evidence>
<dbReference type="InterPro" id="IPR035979">
    <property type="entry name" value="RBD_domain_sf"/>
</dbReference>
<proteinExistence type="predicted"/>
<reference evidence="4 5" key="1">
    <citation type="journal article" date="2018" name="Mol. Biol. Evol.">
        <title>Broad Genomic Sampling Reveals a Smut Pathogenic Ancestry of the Fungal Clade Ustilaginomycotina.</title>
        <authorList>
            <person name="Kijpornyongpan T."/>
            <person name="Mondo S.J."/>
            <person name="Barry K."/>
            <person name="Sandor L."/>
            <person name="Lee J."/>
            <person name="Lipzen A."/>
            <person name="Pangilinan J."/>
            <person name="LaButti K."/>
            <person name="Hainaut M."/>
            <person name="Henrissat B."/>
            <person name="Grigoriev I.V."/>
            <person name="Spatafora J.W."/>
            <person name="Aime M.C."/>
        </authorList>
    </citation>
    <scope>NUCLEOTIDE SEQUENCE [LARGE SCALE GENOMIC DNA]</scope>
    <source>
        <strain evidence="4 5">MCA 4198</strain>
    </source>
</reference>
<dbReference type="Proteomes" id="UP000245768">
    <property type="component" value="Unassembled WGS sequence"/>
</dbReference>
<dbReference type="InterPro" id="IPR012677">
    <property type="entry name" value="Nucleotide-bd_a/b_plait_sf"/>
</dbReference>
<dbReference type="Pfam" id="PF00076">
    <property type="entry name" value="RRM_1"/>
    <property type="match status" value="2"/>
</dbReference>